<feature type="compositionally biased region" description="Low complexity" evidence="7">
    <location>
        <begin position="1"/>
        <end position="11"/>
    </location>
</feature>
<reference evidence="9 10" key="1">
    <citation type="submission" date="2015-10" db="EMBL/GenBank/DDBJ databases">
        <title>Full genome of DAOMC 229536 Phialocephala scopiformis, a fungal endophyte of spruce producing the potent anti-insectan compound rugulosin.</title>
        <authorList>
            <consortium name="DOE Joint Genome Institute"/>
            <person name="Walker A.K."/>
            <person name="Frasz S.L."/>
            <person name="Seifert K.A."/>
            <person name="Miller J.D."/>
            <person name="Mondo S.J."/>
            <person name="Labutti K."/>
            <person name="Lipzen A."/>
            <person name="Dockter R."/>
            <person name="Kennedy M."/>
            <person name="Grigoriev I.V."/>
            <person name="Spatafora J.W."/>
        </authorList>
    </citation>
    <scope>NUCLEOTIDE SEQUENCE [LARGE SCALE GENOMIC DNA]</scope>
    <source>
        <strain evidence="9 10">CBS 120377</strain>
    </source>
</reference>
<dbReference type="Pfam" id="PF00172">
    <property type="entry name" value="Zn_clus"/>
    <property type="match status" value="1"/>
</dbReference>
<dbReference type="SUPFAM" id="SSF57701">
    <property type="entry name" value="Zn2/Cys6 DNA-binding domain"/>
    <property type="match status" value="1"/>
</dbReference>
<dbReference type="PANTHER" id="PTHR36206">
    <property type="entry name" value="ASPERCRYPTIN BIOSYNTHESIS CLUSTER-SPECIFIC TRANSCRIPTION REGULATOR ATNN-RELATED"/>
    <property type="match status" value="1"/>
</dbReference>
<evidence type="ECO:0000256" key="5">
    <source>
        <dbReference type="ARBA" id="ARBA00023163"/>
    </source>
</evidence>
<dbReference type="GO" id="GO:0000981">
    <property type="term" value="F:DNA-binding transcription factor activity, RNA polymerase II-specific"/>
    <property type="evidence" value="ECO:0007669"/>
    <property type="project" value="InterPro"/>
</dbReference>
<keyword evidence="1" id="KW-0479">Metal-binding</keyword>
<evidence type="ECO:0000256" key="2">
    <source>
        <dbReference type="ARBA" id="ARBA00022833"/>
    </source>
</evidence>
<dbReference type="EMBL" id="KQ947422">
    <property type="protein sequence ID" value="KUJ13523.1"/>
    <property type="molecule type" value="Genomic_DNA"/>
</dbReference>
<organism evidence="9 10">
    <name type="scientific">Mollisia scopiformis</name>
    <name type="common">Conifer needle endophyte fungus</name>
    <name type="synonym">Phialocephala scopiformis</name>
    <dbReference type="NCBI Taxonomy" id="149040"/>
    <lineage>
        <taxon>Eukaryota</taxon>
        <taxon>Fungi</taxon>
        <taxon>Dikarya</taxon>
        <taxon>Ascomycota</taxon>
        <taxon>Pezizomycotina</taxon>
        <taxon>Leotiomycetes</taxon>
        <taxon>Helotiales</taxon>
        <taxon>Mollisiaceae</taxon>
        <taxon>Mollisia</taxon>
    </lineage>
</organism>
<dbReference type="GO" id="GO:0003677">
    <property type="term" value="F:DNA binding"/>
    <property type="evidence" value="ECO:0007669"/>
    <property type="project" value="UniProtKB-KW"/>
</dbReference>
<feature type="compositionally biased region" description="Basic residues" evidence="7">
    <location>
        <begin position="12"/>
        <end position="22"/>
    </location>
</feature>
<dbReference type="GO" id="GO:0008270">
    <property type="term" value="F:zinc ion binding"/>
    <property type="evidence" value="ECO:0007669"/>
    <property type="project" value="InterPro"/>
</dbReference>
<keyword evidence="3" id="KW-0805">Transcription regulation</keyword>
<accession>A0A194WZZ9</accession>
<feature type="domain" description="Zn(2)-C6 fungal-type" evidence="8">
    <location>
        <begin position="24"/>
        <end position="52"/>
    </location>
</feature>
<dbReference type="KEGG" id="psco:LY89DRAFT_159282"/>
<dbReference type="Proteomes" id="UP000070700">
    <property type="component" value="Unassembled WGS sequence"/>
</dbReference>
<dbReference type="OrthoDB" id="2593732at2759"/>
<evidence type="ECO:0000256" key="1">
    <source>
        <dbReference type="ARBA" id="ARBA00022723"/>
    </source>
</evidence>
<dbReference type="RefSeq" id="XP_018067878.1">
    <property type="nucleotide sequence ID" value="XM_018205485.1"/>
</dbReference>
<sequence length="585" mass="65815">MDSSSASSSTSKRSRTSGKHSRNGCGTCKIRRVKCDETRPICRRCQNFKIPCDGYSRLPKTSTPGSTVSGGLLIAPKPVTPAIVPSSIPPSPSTLVVDNAEDYRYFTFFRDQLLFEITQFAQGDDFRRLILQASNIPSIRHTMVALAALGKIHSVIQDTPSSSLPLSEPTELISHREYSLRQYSKGLALMKKDVATGHQGIRTTLLTSLLIICIECLHGNFTMAGVQVANGMALLRDWRRNYPDADLHPIGFSSPAPNVVEDSLVQMLGGLEIQSYYFNSNATQAEHEAGKEDGFNVIQNMPARFESVDEARLYLELLTRRSKHWLFSLGWFFRPLIPVEGVAPVDTTLPPSARQPRQFLNLTPSMMHPASVHRRETIPDSSKDLVKKHHDQYLRDFFRWKASFDALLQTPSSKSISPRWKENLLIYKGCVLILKTVITGDEMVFDDYTEEMVEILDLAEDVYESDKDHRNDTTFTIFQRCTGPPHFVGLHCRVGAVRRRAIQLLESLPKTPDLSDTMLRSAIVKWVMGLEEAEMVDGKIPGYARIRNVGISVDVDNRQSTLVCKHQVMREEGLVETERKKTINC</sequence>
<dbReference type="InParanoid" id="A0A194WZZ9"/>
<keyword evidence="2" id="KW-0862">Zinc</keyword>
<dbReference type="PROSITE" id="PS50048">
    <property type="entry name" value="ZN2_CY6_FUNGAL_2"/>
    <property type="match status" value="1"/>
</dbReference>
<dbReference type="InterPro" id="IPR036864">
    <property type="entry name" value="Zn2-C6_fun-type_DNA-bd_sf"/>
</dbReference>
<dbReference type="AlphaFoldDB" id="A0A194WZZ9"/>
<dbReference type="GeneID" id="28815211"/>
<dbReference type="CDD" id="cd00067">
    <property type="entry name" value="GAL4"/>
    <property type="match status" value="1"/>
</dbReference>
<dbReference type="SMART" id="SM00066">
    <property type="entry name" value="GAL4"/>
    <property type="match status" value="1"/>
</dbReference>
<keyword evidence="6" id="KW-0539">Nucleus</keyword>
<keyword evidence="5" id="KW-0804">Transcription</keyword>
<dbReference type="Gene3D" id="4.10.240.10">
    <property type="entry name" value="Zn(2)-C6 fungal-type DNA-binding domain"/>
    <property type="match status" value="1"/>
</dbReference>
<evidence type="ECO:0000256" key="3">
    <source>
        <dbReference type="ARBA" id="ARBA00023015"/>
    </source>
</evidence>
<evidence type="ECO:0000259" key="8">
    <source>
        <dbReference type="PROSITE" id="PS50048"/>
    </source>
</evidence>
<name>A0A194WZZ9_MOLSC</name>
<dbReference type="InterPro" id="IPR001138">
    <property type="entry name" value="Zn2Cys6_DnaBD"/>
</dbReference>
<evidence type="ECO:0000256" key="6">
    <source>
        <dbReference type="ARBA" id="ARBA00023242"/>
    </source>
</evidence>
<dbReference type="InterPro" id="IPR052360">
    <property type="entry name" value="Transcr_Regulatory_Proteins"/>
</dbReference>
<gene>
    <name evidence="9" type="ORF">LY89DRAFT_159282</name>
</gene>
<protein>
    <recommendedName>
        <fullName evidence="8">Zn(2)-C6 fungal-type domain-containing protein</fullName>
    </recommendedName>
</protein>
<keyword evidence="10" id="KW-1185">Reference proteome</keyword>
<proteinExistence type="predicted"/>
<dbReference type="PANTHER" id="PTHR36206:SF4">
    <property type="entry name" value="HYPOTHETICAL CONSERVED PROTEIN (EUROFUNG)-RELATED"/>
    <property type="match status" value="1"/>
</dbReference>
<feature type="region of interest" description="Disordered" evidence="7">
    <location>
        <begin position="1"/>
        <end position="24"/>
    </location>
</feature>
<keyword evidence="4" id="KW-0238">DNA-binding</keyword>
<evidence type="ECO:0000256" key="7">
    <source>
        <dbReference type="SAM" id="MobiDB-lite"/>
    </source>
</evidence>
<evidence type="ECO:0000256" key="4">
    <source>
        <dbReference type="ARBA" id="ARBA00023125"/>
    </source>
</evidence>
<evidence type="ECO:0000313" key="9">
    <source>
        <dbReference type="EMBL" id="KUJ13523.1"/>
    </source>
</evidence>
<dbReference type="PROSITE" id="PS00463">
    <property type="entry name" value="ZN2_CY6_FUNGAL_1"/>
    <property type="match status" value="1"/>
</dbReference>
<evidence type="ECO:0000313" key="10">
    <source>
        <dbReference type="Proteomes" id="UP000070700"/>
    </source>
</evidence>